<dbReference type="CDD" id="cd03352">
    <property type="entry name" value="LbH_LpxD"/>
    <property type="match status" value="1"/>
</dbReference>
<dbReference type="SUPFAM" id="SSF51161">
    <property type="entry name" value="Trimeric LpxA-like enzymes"/>
    <property type="match status" value="1"/>
</dbReference>
<sequence>MPNYNKEVLSVKKTVNELAEFLGGAVIGDGNRTITDVRGLAEAGADDISFAVEPYTEYLPQVHAGAVIVEKEYPAGKNTLIIVENPRFSFSRLLELFHPRQSIDRSIHATAIADESACLGEDVAVMAYAVIGKHVRIGSRSVIYPHVFVGDNVTVGENAAIYPGAVIMENTVIGRNAVIRAHAVIGGEGFGFADTEDGRHTRIPQIGNVSVGDDVEIGACTTIDNGTLGSTKVGRGTKIDNLVHLGHNVEIGEDCFVIAQTGIAGSTKTGNHVTFAGQTGCTGHVTIGDNVTFAGKSGIIGNVPSNTVNAGFPARPHMEWSRTQVYIKKLPGLAKTVKQMEKRLAELENKR</sequence>
<dbReference type="InterPro" id="IPR007691">
    <property type="entry name" value="LpxD"/>
</dbReference>
<evidence type="ECO:0000256" key="4">
    <source>
        <dbReference type="ARBA" id="ARBA00022737"/>
    </source>
</evidence>
<keyword evidence="2 7" id="KW-0441">Lipid A biosynthesis</keyword>
<dbReference type="HOGENOM" id="CLU_049865_0_0_9"/>
<dbReference type="GO" id="GO:0016410">
    <property type="term" value="F:N-acyltransferase activity"/>
    <property type="evidence" value="ECO:0007669"/>
    <property type="project" value="InterPro"/>
</dbReference>
<keyword evidence="4 7" id="KW-0677">Repeat</keyword>
<comment type="caution">
    <text evidence="9">The sequence shown here is derived from an EMBL/GenBank/DDBJ whole genome shotgun (WGS) entry which is preliminary data.</text>
</comment>
<dbReference type="Pfam" id="PF04613">
    <property type="entry name" value="LpxD"/>
    <property type="match status" value="1"/>
</dbReference>
<dbReference type="GO" id="GO:0009245">
    <property type="term" value="P:lipid A biosynthetic process"/>
    <property type="evidence" value="ECO:0007669"/>
    <property type="project" value="UniProtKB-UniRule"/>
</dbReference>
<name>G9YFR0_9FIRM</name>
<dbReference type="EMBL" id="AGCJ01000014">
    <property type="protein sequence ID" value="EHM42878.1"/>
    <property type="molecule type" value="Genomic_DNA"/>
</dbReference>
<keyword evidence="1 7" id="KW-0444">Lipid biosynthesis</keyword>
<dbReference type="UniPathway" id="UPA00973"/>
<reference evidence="9 10" key="1">
    <citation type="submission" date="2011-08" db="EMBL/GenBank/DDBJ databases">
        <authorList>
            <person name="Weinstock G."/>
            <person name="Sodergren E."/>
            <person name="Clifton S."/>
            <person name="Fulton L."/>
            <person name="Fulton B."/>
            <person name="Courtney L."/>
            <person name="Fronick C."/>
            <person name="Harrison M."/>
            <person name="Strong C."/>
            <person name="Farmer C."/>
            <person name="Delahaunty K."/>
            <person name="Markovic C."/>
            <person name="Hall O."/>
            <person name="Minx P."/>
            <person name="Tomlinson C."/>
            <person name="Mitreva M."/>
            <person name="Hou S."/>
            <person name="Chen J."/>
            <person name="Wollam A."/>
            <person name="Pepin K.H."/>
            <person name="Johnson M."/>
            <person name="Bhonagiri V."/>
            <person name="Zhang X."/>
            <person name="Suruliraj S."/>
            <person name="Warren W."/>
            <person name="Chinwalla A."/>
            <person name="Mardis E.R."/>
            <person name="Wilson R.K."/>
        </authorList>
    </citation>
    <scope>NUCLEOTIDE SEQUENCE [LARGE SCALE GENOMIC DNA]</scope>
    <source>
        <strain evidence="9 10">F0357</strain>
    </source>
</reference>
<evidence type="ECO:0000256" key="2">
    <source>
        <dbReference type="ARBA" id="ARBA00022556"/>
    </source>
</evidence>
<dbReference type="GO" id="GO:0016020">
    <property type="term" value="C:membrane"/>
    <property type="evidence" value="ECO:0007669"/>
    <property type="project" value="GOC"/>
</dbReference>
<organism evidence="9 10">
    <name type="scientific">Anaeroglobus geminatus F0357</name>
    <dbReference type="NCBI Taxonomy" id="861450"/>
    <lineage>
        <taxon>Bacteria</taxon>
        <taxon>Bacillati</taxon>
        <taxon>Bacillota</taxon>
        <taxon>Negativicutes</taxon>
        <taxon>Veillonellales</taxon>
        <taxon>Veillonellaceae</taxon>
        <taxon>Anaeroglobus</taxon>
    </lineage>
</organism>
<evidence type="ECO:0000313" key="10">
    <source>
        <dbReference type="Proteomes" id="UP000005481"/>
    </source>
</evidence>
<dbReference type="InterPro" id="IPR001451">
    <property type="entry name" value="Hexapep"/>
</dbReference>
<dbReference type="NCBIfam" id="NF002060">
    <property type="entry name" value="PRK00892.1"/>
    <property type="match status" value="1"/>
</dbReference>
<comment type="catalytic activity">
    <reaction evidence="7">
        <text>a UDP-3-O-[(3R)-3-hydroxyacyl]-alpha-D-glucosamine + a (3R)-hydroxyacyl-[ACP] = a UDP-2-N,3-O-bis[(3R)-3-hydroxyacyl]-alpha-D-glucosamine + holo-[ACP] + H(+)</text>
        <dbReference type="Rhea" id="RHEA:53836"/>
        <dbReference type="Rhea" id="RHEA-COMP:9685"/>
        <dbReference type="Rhea" id="RHEA-COMP:9945"/>
        <dbReference type="ChEBI" id="CHEBI:15378"/>
        <dbReference type="ChEBI" id="CHEBI:64479"/>
        <dbReference type="ChEBI" id="CHEBI:78827"/>
        <dbReference type="ChEBI" id="CHEBI:137740"/>
        <dbReference type="ChEBI" id="CHEBI:137748"/>
        <dbReference type="EC" id="2.3.1.191"/>
    </reaction>
</comment>
<gene>
    <name evidence="7" type="primary">lpxD</name>
    <name evidence="9" type="ORF">HMPREF0080_00472</name>
</gene>
<comment type="similarity">
    <text evidence="7">Belongs to the transferase hexapeptide repeat family. LpxD subfamily.</text>
</comment>
<keyword evidence="3 7" id="KW-0808">Transferase</keyword>
<protein>
    <recommendedName>
        <fullName evidence="7">UDP-3-O-acylglucosamine N-acyltransferase</fullName>
        <ecNumber evidence="7">2.3.1.191</ecNumber>
    </recommendedName>
</protein>
<dbReference type="PATRIC" id="fig|861450.3.peg.453"/>
<keyword evidence="5 7" id="KW-0443">Lipid metabolism</keyword>
<dbReference type="Proteomes" id="UP000005481">
    <property type="component" value="Unassembled WGS sequence"/>
</dbReference>
<dbReference type="PANTHER" id="PTHR43378">
    <property type="entry name" value="UDP-3-O-ACYLGLUCOSAMINE N-ACYLTRANSFERASE"/>
    <property type="match status" value="1"/>
</dbReference>
<dbReference type="Gene3D" id="2.160.10.10">
    <property type="entry name" value="Hexapeptide repeat proteins"/>
    <property type="match status" value="1"/>
</dbReference>
<dbReference type="STRING" id="861450.HMPREF0080_00472"/>
<proteinExistence type="inferred from homology"/>
<evidence type="ECO:0000256" key="5">
    <source>
        <dbReference type="ARBA" id="ARBA00023098"/>
    </source>
</evidence>
<feature type="domain" description="UDP-3-O-[3-hydroxymyristoyl] glucosamine N-acyltransferase non-repeat region" evidence="8">
    <location>
        <begin position="32"/>
        <end position="96"/>
    </location>
</feature>
<evidence type="ECO:0000256" key="6">
    <source>
        <dbReference type="ARBA" id="ARBA00023315"/>
    </source>
</evidence>
<evidence type="ECO:0000313" key="9">
    <source>
        <dbReference type="EMBL" id="EHM42878.1"/>
    </source>
</evidence>
<keyword evidence="6 7" id="KW-0012">Acyltransferase</keyword>
<evidence type="ECO:0000256" key="3">
    <source>
        <dbReference type="ARBA" id="ARBA00022679"/>
    </source>
</evidence>
<comment type="function">
    <text evidence="7">Catalyzes the N-acylation of UDP-3-O-acylglucosamine using 3-hydroxyacyl-ACP as the acyl donor. Is involved in the biosynthesis of lipid A, a phosphorylated glycolipid that anchors the lipopolysaccharide to the outer membrane of the cell.</text>
</comment>
<dbReference type="InterPro" id="IPR011004">
    <property type="entry name" value="Trimer_LpxA-like_sf"/>
</dbReference>
<dbReference type="eggNOG" id="COG1044">
    <property type="taxonomic scope" value="Bacteria"/>
</dbReference>
<dbReference type="AlphaFoldDB" id="G9YFR0"/>
<accession>G9YFR0</accession>
<evidence type="ECO:0000256" key="1">
    <source>
        <dbReference type="ARBA" id="ARBA00022516"/>
    </source>
</evidence>
<comment type="subunit">
    <text evidence="7">Homotrimer.</text>
</comment>
<dbReference type="HAMAP" id="MF_00523">
    <property type="entry name" value="LpxD"/>
    <property type="match status" value="1"/>
</dbReference>
<dbReference type="Gene3D" id="3.40.1390.10">
    <property type="entry name" value="MurE/MurF, N-terminal domain"/>
    <property type="match status" value="1"/>
</dbReference>
<evidence type="ECO:0000256" key="7">
    <source>
        <dbReference type="HAMAP-Rule" id="MF_00523"/>
    </source>
</evidence>
<evidence type="ECO:0000259" key="8">
    <source>
        <dbReference type="Pfam" id="PF04613"/>
    </source>
</evidence>
<dbReference type="GO" id="GO:0103118">
    <property type="term" value="F:UDP-3-O-[(3R)-3-hydroxyacyl]-glucosamine N-acyltransferase activity"/>
    <property type="evidence" value="ECO:0007669"/>
    <property type="project" value="UniProtKB-EC"/>
</dbReference>
<dbReference type="NCBIfam" id="TIGR01853">
    <property type="entry name" value="lipid_A_lpxD"/>
    <property type="match status" value="1"/>
</dbReference>
<keyword evidence="10" id="KW-1185">Reference proteome</keyword>
<dbReference type="InterPro" id="IPR020573">
    <property type="entry name" value="UDP_GlcNAc_AcTrfase_non-rep"/>
</dbReference>
<dbReference type="PANTHER" id="PTHR43378:SF2">
    <property type="entry name" value="UDP-3-O-ACYLGLUCOSAMINE N-ACYLTRANSFERASE 1, MITOCHONDRIAL-RELATED"/>
    <property type="match status" value="1"/>
</dbReference>
<feature type="active site" description="Proton acceptor" evidence="7">
    <location>
        <position position="247"/>
    </location>
</feature>
<comment type="pathway">
    <text evidence="7">Bacterial outer membrane biogenesis; LPS lipid A biosynthesis.</text>
</comment>
<dbReference type="Pfam" id="PF00132">
    <property type="entry name" value="Hexapep"/>
    <property type="match status" value="3"/>
</dbReference>
<dbReference type="EC" id="2.3.1.191" evidence="7"/>